<dbReference type="EMBL" id="GDHF01006988">
    <property type="protein sequence ID" value="JAI45326.1"/>
    <property type="molecule type" value="Transcribed_RNA"/>
</dbReference>
<reference evidence="3" key="1">
    <citation type="submission" date="2015-06" db="EMBL/GenBank/DDBJ databases">
        <authorList>
            <person name="Hoefler B.C."/>
            <person name="Straight P.D."/>
        </authorList>
    </citation>
    <scope>NUCLEOTIDE SEQUENCE</scope>
</reference>
<dbReference type="OrthoDB" id="10054061at2759"/>
<organism evidence="3">
    <name type="scientific">Bactrocera latifrons</name>
    <name type="common">Malaysian fruit fly</name>
    <name type="synonym">Chaetodacus latifrons</name>
    <dbReference type="NCBI Taxonomy" id="174628"/>
    <lineage>
        <taxon>Eukaryota</taxon>
        <taxon>Metazoa</taxon>
        <taxon>Ecdysozoa</taxon>
        <taxon>Arthropoda</taxon>
        <taxon>Hexapoda</taxon>
        <taxon>Insecta</taxon>
        <taxon>Pterygota</taxon>
        <taxon>Neoptera</taxon>
        <taxon>Endopterygota</taxon>
        <taxon>Diptera</taxon>
        <taxon>Brachycera</taxon>
        <taxon>Muscomorpha</taxon>
        <taxon>Tephritoidea</taxon>
        <taxon>Tephritidae</taxon>
        <taxon>Bactrocera</taxon>
        <taxon>Bactrocera</taxon>
    </lineage>
</organism>
<evidence type="ECO:0000313" key="3">
    <source>
        <dbReference type="EMBL" id="JAI45326.1"/>
    </source>
</evidence>
<dbReference type="AlphaFoldDB" id="A0A0K8W2N1"/>
<feature type="compositionally biased region" description="Pro residues" evidence="2">
    <location>
        <begin position="121"/>
        <end position="135"/>
    </location>
</feature>
<protein>
    <recommendedName>
        <fullName evidence="1">Small integral membrane protein 14</fullName>
    </recommendedName>
</protein>
<proteinExistence type="predicted"/>
<dbReference type="GO" id="GO:0005783">
    <property type="term" value="C:endoplasmic reticulum"/>
    <property type="evidence" value="ECO:0007669"/>
    <property type="project" value="TreeGrafter"/>
</dbReference>
<dbReference type="InterPro" id="IPR020309">
    <property type="entry name" value="Smim-14"/>
</dbReference>
<dbReference type="Pfam" id="PF11027">
    <property type="entry name" value="DUF2615"/>
    <property type="match status" value="1"/>
</dbReference>
<accession>A0A0K8W2N1</accession>
<gene>
    <name evidence="3" type="primary">CD034_2</name>
    <name evidence="3" type="ORF">c0_g2_i3</name>
</gene>
<dbReference type="PANTHER" id="PTHR31019">
    <property type="entry name" value="SMALL INTEGRAL MEMBRANE PROTEIN 14"/>
    <property type="match status" value="1"/>
</dbReference>
<name>A0A0K8W2N1_BACLA</name>
<evidence type="ECO:0000256" key="1">
    <source>
        <dbReference type="ARBA" id="ARBA00017902"/>
    </source>
</evidence>
<evidence type="ECO:0000256" key="2">
    <source>
        <dbReference type="SAM" id="MobiDB-lite"/>
    </source>
</evidence>
<sequence>MKIKILFWQLNKQLVVQIFERTKMGDEFDGCECVWSHEYAMQRLLAMIRQSQNQCTDTECVDISGRMRDTTTTGTGNEESNFTMVTMLMIFAVLMYLIRPESIMKLTNTKRRSQRQDPNGGLPPPPPPPAPPAVN</sequence>
<dbReference type="PANTHER" id="PTHR31019:SF1">
    <property type="entry name" value="SMALL INTEGRAL MEMBRANE PROTEIN 14"/>
    <property type="match status" value="1"/>
</dbReference>
<feature type="region of interest" description="Disordered" evidence="2">
    <location>
        <begin position="107"/>
        <end position="135"/>
    </location>
</feature>